<gene>
    <name evidence="1" type="ORF">CGLY_08935</name>
</gene>
<dbReference type="Gene3D" id="3.40.50.1000">
    <property type="entry name" value="HAD superfamily/HAD-like"/>
    <property type="match status" value="1"/>
</dbReference>
<keyword evidence="1" id="KW-0378">Hydrolase</keyword>
<dbReference type="GO" id="GO:0005829">
    <property type="term" value="C:cytosol"/>
    <property type="evidence" value="ECO:0007669"/>
    <property type="project" value="TreeGrafter"/>
</dbReference>
<evidence type="ECO:0000313" key="2">
    <source>
        <dbReference type="Proteomes" id="UP000023703"/>
    </source>
</evidence>
<dbReference type="GO" id="GO:0016791">
    <property type="term" value="F:phosphatase activity"/>
    <property type="evidence" value="ECO:0007669"/>
    <property type="project" value="UniProtKB-ARBA"/>
</dbReference>
<dbReference type="Pfam" id="PF08282">
    <property type="entry name" value="Hydrolase_3"/>
    <property type="match status" value="1"/>
</dbReference>
<proteinExistence type="predicted"/>
<organism evidence="1 2">
    <name type="scientific">Corynebacterium glyciniphilum AJ 3170</name>
    <dbReference type="NCBI Taxonomy" id="1404245"/>
    <lineage>
        <taxon>Bacteria</taxon>
        <taxon>Bacillati</taxon>
        <taxon>Actinomycetota</taxon>
        <taxon>Actinomycetes</taxon>
        <taxon>Mycobacteriales</taxon>
        <taxon>Corynebacteriaceae</taxon>
        <taxon>Corynebacterium</taxon>
    </lineage>
</organism>
<keyword evidence="2" id="KW-1185">Reference proteome</keyword>
<dbReference type="InterPro" id="IPR036412">
    <property type="entry name" value="HAD-like_sf"/>
</dbReference>
<dbReference type="OrthoDB" id="3180855at2"/>
<dbReference type="Gene3D" id="3.30.1240.10">
    <property type="match status" value="1"/>
</dbReference>
<dbReference type="STRING" id="1404245.CGLY_08935"/>
<sequence length="281" mass="28812">MTAVRLIATDLDNTLLRSDKTVSDRTVAALDAVRAAGVRIIPATARNVRGVHAVNGRTRFSDWAVCGNGASGVHLDSGEVLLNIEAAPDSLARVVETVRSRVPGACFAAVRDLGARFLAEDGYAALASTTDHSRDPASMERADTGTLVSVPAGKLVFRHPTVPAADLFAAVSDEVSQLGGVEVTLSGAPFVEVMAAGVSKAAGLARLCSHLGIGAHEVLALGDGLNDVDMLRWAGRGVAVANADPAVLAASDEVTASADDDGVAEVLEQVSGSATRPRRSS</sequence>
<dbReference type="AlphaFoldDB" id="X5DU68"/>
<dbReference type="Proteomes" id="UP000023703">
    <property type="component" value="Chromosome"/>
</dbReference>
<protein>
    <submittedName>
        <fullName evidence="1">Putative hydrolase</fullName>
    </submittedName>
</protein>
<dbReference type="PANTHER" id="PTHR10000:SF8">
    <property type="entry name" value="HAD SUPERFAMILY HYDROLASE-LIKE, TYPE 3"/>
    <property type="match status" value="1"/>
</dbReference>
<accession>X5DU68</accession>
<dbReference type="RefSeq" id="WP_038548733.1">
    <property type="nucleotide sequence ID" value="NZ_CP006842.1"/>
</dbReference>
<dbReference type="HOGENOM" id="CLU_044146_0_0_11"/>
<dbReference type="SFLD" id="SFLDS00003">
    <property type="entry name" value="Haloacid_Dehalogenase"/>
    <property type="match status" value="1"/>
</dbReference>
<dbReference type="SUPFAM" id="SSF56784">
    <property type="entry name" value="HAD-like"/>
    <property type="match status" value="1"/>
</dbReference>
<dbReference type="KEGG" id="cgy:CGLY_08935"/>
<reference evidence="1 2" key="1">
    <citation type="journal article" date="2015" name="Int. J. Syst. Evol. Microbiol.">
        <title>Revisiting Corynebacterium glyciniphilum (ex Kubota et al., 1972) sp. nov., nom. rev., isolated from putrefied banana.</title>
        <authorList>
            <person name="Al-Dilaimi A."/>
            <person name="Bednarz H."/>
            <person name="Lomker A."/>
            <person name="Niehaus K."/>
            <person name="Kalinowski J."/>
            <person name="Ruckert C."/>
        </authorList>
    </citation>
    <scope>NUCLEOTIDE SEQUENCE [LARGE SCALE GENOMIC DNA]</scope>
    <source>
        <strain evidence="1">AJ 3170</strain>
    </source>
</reference>
<dbReference type="EMBL" id="CP006842">
    <property type="protein sequence ID" value="AHW64232.1"/>
    <property type="molecule type" value="Genomic_DNA"/>
</dbReference>
<dbReference type="PANTHER" id="PTHR10000">
    <property type="entry name" value="PHOSPHOSERINE PHOSPHATASE"/>
    <property type="match status" value="1"/>
</dbReference>
<name>X5DU68_9CORY</name>
<dbReference type="CDD" id="cd07516">
    <property type="entry name" value="HAD_Pase"/>
    <property type="match status" value="1"/>
</dbReference>
<evidence type="ECO:0000313" key="1">
    <source>
        <dbReference type="EMBL" id="AHW64232.1"/>
    </source>
</evidence>
<dbReference type="InterPro" id="IPR023214">
    <property type="entry name" value="HAD_sf"/>
</dbReference>
<dbReference type="eggNOG" id="COG0561">
    <property type="taxonomic scope" value="Bacteria"/>
</dbReference>
<dbReference type="GO" id="GO:0000287">
    <property type="term" value="F:magnesium ion binding"/>
    <property type="evidence" value="ECO:0007669"/>
    <property type="project" value="TreeGrafter"/>
</dbReference>
<dbReference type="SFLD" id="SFLDG01140">
    <property type="entry name" value="C2.B:_Phosphomannomutase_and_P"/>
    <property type="match status" value="1"/>
</dbReference>